<dbReference type="EMBL" id="CAMXCT030000554">
    <property type="protein sequence ID" value="CAL4767652.1"/>
    <property type="molecule type" value="Genomic_DNA"/>
</dbReference>
<evidence type="ECO:0000256" key="2">
    <source>
        <dbReference type="SAM" id="Phobius"/>
    </source>
</evidence>
<protein>
    <submittedName>
        <fullName evidence="3">Uncharacterized protein</fullName>
    </submittedName>
</protein>
<accession>A0A9P1BVK3</accession>
<organism evidence="3">
    <name type="scientific">Cladocopium goreaui</name>
    <dbReference type="NCBI Taxonomy" id="2562237"/>
    <lineage>
        <taxon>Eukaryota</taxon>
        <taxon>Sar</taxon>
        <taxon>Alveolata</taxon>
        <taxon>Dinophyceae</taxon>
        <taxon>Suessiales</taxon>
        <taxon>Symbiodiniaceae</taxon>
        <taxon>Cladocopium</taxon>
    </lineage>
</organism>
<sequence length="620" mass="67804">MSSMATIPQTDEEEMETSQLWGSTNGSEAKVSHWFSRARASFIVPAVGLMVVGVLALGAIRANMAPQTAQDQAGIVQLGDFKIPTLPANPIDELKKEIKQPITNFKADLGINDLRGDQIALCVVNLNLGIWKVIQVGALITKTVDNCAYQTTNIDKKIACNINLAAIIVTLSEMMAFFTSTSTLCTGKTNPDARCTVFMALTFRHLALFAAAENQIALFCPKASYETTVVEGGVRTYDAAERRLLSNSSFANSSADRELSAVVVPDPPAAPIAKLFCAWNVAESFWFFARIPPLADIARRRCPAGRTARSKAACSEVINNILTMTFNGVKLIAAATTNCVEGTNVAAGCAAGSLNFMSGITGISWVASAFANGACTDLDVKRKAATEVRINRKIHKINLIKSNTLRRLLREETPHQMIAQEEEDTRNNATTEELVRHLMQQMNPQETETGFEDDPYELVLSHLQSLKAPSEAEWQQMMAKLGTIQDTASSPACRHSELQVIWQRKVMLLQVEQSSQRNVEEASFDTPIRMRKDTSVSDAFLPQYNLNQQAGLENIEGPDGVGDLTVTLKQHGAAWRSSAKPKAQLQLFVVLVVGLVLSQVKEQTETEMSATRAEQKHLDI</sequence>
<dbReference type="EMBL" id="CAMXCT020000554">
    <property type="protein sequence ID" value="CAL1133715.1"/>
    <property type="molecule type" value="Genomic_DNA"/>
</dbReference>
<keyword evidence="2" id="KW-0812">Transmembrane</keyword>
<dbReference type="EMBL" id="CAMXCT010000554">
    <property type="protein sequence ID" value="CAI3980340.1"/>
    <property type="molecule type" value="Genomic_DNA"/>
</dbReference>
<dbReference type="Proteomes" id="UP001152797">
    <property type="component" value="Unassembled WGS sequence"/>
</dbReference>
<reference evidence="4 5" key="2">
    <citation type="submission" date="2024-05" db="EMBL/GenBank/DDBJ databases">
        <authorList>
            <person name="Chen Y."/>
            <person name="Shah S."/>
            <person name="Dougan E. K."/>
            <person name="Thang M."/>
            <person name="Chan C."/>
        </authorList>
    </citation>
    <scope>NUCLEOTIDE SEQUENCE [LARGE SCALE GENOMIC DNA]</scope>
</reference>
<gene>
    <name evidence="3" type="ORF">C1SCF055_LOCUS8220</name>
</gene>
<feature type="transmembrane region" description="Helical" evidence="2">
    <location>
        <begin position="40"/>
        <end position="60"/>
    </location>
</feature>
<evidence type="ECO:0000256" key="1">
    <source>
        <dbReference type="SAM" id="MobiDB-lite"/>
    </source>
</evidence>
<evidence type="ECO:0000313" key="4">
    <source>
        <dbReference type="EMBL" id="CAL4767652.1"/>
    </source>
</evidence>
<reference evidence="3" key="1">
    <citation type="submission" date="2022-10" db="EMBL/GenBank/DDBJ databases">
        <authorList>
            <person name="Chen Y."/>
            <person name="Dougan E. K."/>
            <person name="Chan C."/>
            <person name="Rhodes N."/>
            <person name="Thang M."/>
        </authorList>
    </citation>
    <scope>NUCLEOTIDE SEQUENCE</scope>
</reference>
<comment type="caution">
    <text evidence="3">The sequence shown here is derived from an EMBL/GenBank/DDBJ whole genome shotgun (WGS) entry which is preliminary data.</text>
</comment>
<dbReference type="AlphaFoldDB" id="A0A9P1BVK3"/>
<proteinExistence type="predicted"/>
<dbReference type="OrthoDB" id="423924at2759"/>
<keyword evidence="2" id="KW-1133">Transmembrane helix</keyword>
<evidence type="ECO:0000313" key="3">
    <source>
        <dbReference type="EMBL" id="CAI3980340.1"/>
    </source>
</evidence>
<name>A0A9P1BVK3_9DINO</name>
<feature type="region of interest" description="Disordered" evidence="1">
    <location>
        <begin position="1"/>
        <end position="24"/>
    </location>
</feature>
<keyword evidence="5" id="KW-1185">Reference proteome</keyword>
<keyword evidence="2" id="KW-0472">Membrane</keyword>
<evidence type="ECO:0000313" key="5">
    <source>
        <dbReference type="Proteomes" id="UP001152797"/>
    </source>
</evidence>